<protein>
    <submittedName>
        <fullName evidence="1">Uncharacterized protein</fullName>
    </submittedName>
</protein>
<dbReference type="Proteomes" id="UP000249432">
    <property type="component" value="Unassembled WGS sequence"/>
</dbReference>
<reference evidence="1 2" key="1">
    <citation type="submission" date="2017-08" db="EMBL/GenBank/DDBJ databases">
        <title>Infants hospitalized years apart are colonized by the same room-sourced microbial strains.</title>
        <authorList>
            <person name="Brooks B."/>
            <person name="Olm M.R."/>
            <person name="Firek B.A."/>
            <person name="Baker R."/>
            <person name="Thomas B.C."/>
            <person name="Morowitz M.J."/>
            <person name="Banfield J.F."/>
        </authorList>
    </citation>
    <scope>NUCLEOTIDE SEQUENCE [LARGE SCALE GENOMIC DNA]</scope>
    <source>
        <strain evidence="1">S2_003_000_R1_3</strain>
    </source>
</reference>
<dbReference type="RefSeq" id="WP_303734439.1">
    <property type="nucleotide sequence ID" value="NZ_CAKZHK010000010.1"/>
</dbReference>
<evidence type="ECO:0000313" key="2">
    <source>
        <dbReference type="Proteomes" id="UP000249432"/>
    </source>
</evidence>
<dbReference type="AlphaFoldDB" id="A0A2W5V6R0"/>
<gene>
    <name evidence="1" type="ORF">DI525_03675</name>
</gene>
<accession>A0A2W5V6R0</accession>
<comment type="caution">
    <text evidence="1">The sequence shown here is derived from an EMBL/GenBank/DDBJ whole genome shotgun (WGS) entry which is preliminary data.</text>
</comment>
<evidence type="ECO:0000313" key="1">
    <source>
        <dbReference type="EMBL" id="PZR05751.1"/>
    </source>
</evidence>
<name>A0A2W5V6R0_9CORY</name>
<sequence>MTSAESDGTYPVIAVVAGEGPTAVWHIDTDPLAKTGQFVGAWIVGTGKTSIQPGETNNLSWAGAKLDQSVLPMLIDGHPVVANDSGRKALAAIDDNDGGSVTPDGGSATWSVVNVDDTVAAIKEAVASYKEALKEENVRRKSDGKSTLKGQTYPDVADVEPAYDAADALGVDNPLAKECWAWAEGVRRLVDTWNGIDAQRRAKATDYLQHFGSKEPRPILPVTRTTEGS</sequence>
<dbReference type="EMBL" id="QFRA01000005">
    <property type="protein sequence ID" value="PZR05751.1"/>
    <property type="molecule type" value="Genomic_DNA"/>
</dbReference>
<proteinExistence type="predicted"/>
<organism evidence="1 2">
    <name type="scientific">Corynebacterium kroppenstedtii</name>
    <dbReference type="NCBI Taxonomy" id="161879"/>
    <lineage>
        <taxon>Bacteria</taxon>
        <taxon>Bacillati</taxon>
        <taxon>Actinomycetota</taxon>
        <taxon>Actinomycetes</taxon>
        <taxon>Mycobacteriales</taxon>
        <taxon>Corynebacteriaceae</taxon>
        <taxon>Corynebacterium</taxon>
    </lineage>
</organism>